<dbReference type="Proteomes" id="UP000609849">
    <property type="component" value="Unassembled WGS sequence"/>
</dbReference>
<evidence type="ECO:0000313" key="2">
    <source>
        <dbReference type="Proteomes" id="UP000609849"/>
    </source>
</evidence>
<comment type="caution">
    <text evidence="1">The sequence shown here is derived from an EMBL/GenBank/DDBJ whole genome shotgun (WGS) entry which is preliminary data.</text>
</comment>
<dbReference type="RefSeq" id="WP_153973059.1">
    <property type="nucleotide sequence ID" value="NZ_JACRWE010000015.1"/>
</dbReference>
<keyword evidence="2" id="KW-1185">Reference proteome</keyword>
<accession>A0ABR7JU01</accession>
<sequence>MNYESIEKEMLELSIKEEQEYYDYIMLNAYKARALDLILQEISTCGKSISEILESYCRTSSF</sequence>
<gene>
    <name evidence="1" type="ORF">H8923_16465</name>
</gene>
<protein>
    <recommendedName>
        <fullName evidence="3">Antitoxin</fullName>
    </recommendedName>
</protein>
<dbReference type="EMBL" id="JACRWE010000015">
    <property type="protein sequence ID" value="MBC5998345.1"/>
    <property type="molecule type" value="Genomic_DNA"/>
</dbReference>
<reference evidence="1 2" key="1">
    <citation type="submission" date="2020-08" db="EMBL/GenBank/DDBJ databases">
        <authorList>
            <person name="Liu C."/>
            <person name="Sun Q."/>
        </authorList>
    </citation>
    <scope>NUCLEOTIDE SEQUENCE [LARGE SCALE GENOMIC DNA]</scope>
    <source>
        <strain evidence="1 2">NSJ-18</strain>
    </source>
</reference>
<evidence type="ECO:0000313" key="1">
    <source>
        <dbReference type="EMBL" id="MBC5998345.1"/>
    </source>
</evidence>
<name>A0ABR7JU01_9FIRM</name>
<evidence type="ECO:0008006" key="3">
    <source>
        <dbReference type="Google" id="ProtNLM"/>
    </source>
</evidence>
<organism evidence="1 2">
    <name type="scientific">Romboutsia faecis</name>
    <dbReference type="NCBI Taxonomy" id="2764597"/>
    <lineage>
        <taxon>Bacteria</taxon>
        <taxon>Bacillati</taxon>
        <taxon>Bacillota</taxon>
        <taxon>Clostridia</taxon>
        <taxon>Peptostreptococcales</taxon>
        <taxon>Peptostreptococcaceae</taxon>
        <taxon>Romboutsia</taxon>
    </lineage>
</organism>
<proteinExistence type="predicted"/>